<proteinExistence type="predicted"/>
<evidence type="ECO:0000313" key="1">
    <source>
        <dbReference type="EMBL" id="ODA30218.1"/>
    </source>
</evidence>
<dbReference type="EMBL" id="LYBM01000056">
    <property type="protein sequence ID" value="ODA30218.1"/>
    <property type="molecule type" value="Genomic_DNA"/>
</dbReference>
<accession>A0A1C3EAG1</accession>
<dbReference type="AlphaFoldDB" id="A0A1C3EAG1"/>
<dbReference type="Proteomes" id="UP000094936">
    <property type="component" value="Unassembled WGS sequence"/>
</dbReference>
<organism evidence="1 2">
    <name type="scientific">Veronia pacifica</name>
    <dbReference type="NCBI Taxonomy" id="1080227"/>
    <lineage>
        <taxon>Bacteria</taxon>
        <taxon>Pseudomonadati</taxon>
        <taxon>Pseudomonadota</taxon>
        <taxon>Gammaproteobacteria</taxon>
        <taxon>Vibrionales</taxon>
        <taxon>Vibrionaceae</taxon>
        <taxon>Veronia</taxon>
    </lineage>
</organism>
<sequence length="137" mass="15362">MILLAISGDEAFGRACCAQLSAELGSARLRRLYLGHLPELAERVRRIRLSLPRLSDHYVTVATGVNSEEEAAEYRRLGGMVCHPYGSVSLEKNALRIRHGDVLISPSPDTPSHVLEPLDVWSEHLIQRRVQRQEARV</sequence>
<dbReference type="RefSeq" id="WP_068905253.1">
    <property type="nucleotide sequence ID" value="NZ_JBHUIF010000017.1"/>
</dbReference>
<name>A0A1C3EAG1_9GAMM</name>
<reference evidence="1 2" key="1">
    <citation type="submission" date="2016-05" db="EMBL/GenBank/DDBJ databases">
        <title>Genomic Taxonomy of the Vibrionaceae.</title>
        <authorList>
            <person name="Gomez-Gil B."/>
            <person name="Enciso-Ibarra J."/>
        </authorList>
    </citation>
    <scope>NUCLEOTIDE SEQUENCE [LARGE SCALE GENOMIC DNA]</scope>
    <source>
        <strain evidence="1 2">CAIM 1920</strain>
    </source>
</reference>
<keyword evidence="2" id="KW-1185">Reference proteome</keyword>
<dbReference type="STRING" id="1080227.A8L45_20650"/>
<protein>
    <submittedName>
        <fullName evidence="1">Uncharacterized protein</fullName>
    </submittedName>
</protein>
<comment type="caution">
    <text evidence="1">The sequence shown here is derived from an EMBL/GenBank/DDBJ whole genome shotgun (WGS) entry which is preliminary data.</text>
</comment>
<evidence type="ECO:0000313" key="2">
    <source>
        <dbReference type="Proteomes" id="UP000094936"/>
    </source>
</evidence>
<gene>
    <name evidence="1" type="ORF">A8L45_20650</name>
</gene>